<proteinExistence type="predicted"/>
<accession>A0A9W4X4T0</accession>
<dbReference type="AlphaFoldDB" id="A0A9W4X4T0"/>
<dbReference type="KEGG" id="fcs:TRV642_4137"/>
<gene>
    <name evidence="1" type="ORF">TRV642_4137</name>
</gene>
<evidence type="ECO:0000313" key="2">
    <source>
        <dbReference type="Proteomes" id="UP001152749"/>
    </source>
</evidence>
<organism evidence="1 2">
    <name type="scientific">Flavobacterium collinsii</name>
    <dbReference type="NCBI Taxonomy" id="1114861"/>
    <lineage>
        <taxon>Bacteria</taxon>
        <taxon>Pseudomonadati</taxon>
        <taxon>Bacteroidota</taxon>
        <taxon>Flavobacteriia</taxon>
        <taxon>Flavobacteriales</taxon>
        <taxon>Flavobacteriaceae</taxon>
        <taxon>Flavobacterium</taxon>
    </lineage>
</organism>
<reference evidence="1" key="1">
    <citation type="submission" date="2022-09" db="EMBL/GenBank/DDBJ databases">
        <authorList>
            <person name="Duchaud E."/>
        </authorList>
    </citation>
    <scope>NUCLEOTIDE SEQUENCE</scope>
    <source>
        <strain evidence="1">TRV642</strain>
    </source>
</reference>
<sequence>MKNTQKIQLIKGSYSNEEAKEILFNLINAKINFHNLKNFSDDERSGNLDEISLKRIAELTESKEVISEVINYATKENLKITIDNDIFLTVEAQQTAKEN</sequence>
<protein>
    <submittedName>
        <fullName evidence="1">Uncharacterized protein</fullName>
    </submittedName>
</protein>
<dbReference type="Proteomes" id="UP001152749">
    <property type="component" value="Chromosome"/>
</dbReference>
<dbReference type="EMBL" id="OX336425">
    <property type="protein sequence ID" value="CAI2768827.1"/>
    <property type="molecule type" value="Genomic_DNA"/>
</dbReference>
<dbReference type="RefSeq" id="WP_263361380.1">
    <property type="nucleotide sequence ID" value="NZ_OX336425.1"/>
</dbReference>
<name>A0A9W4X4T0_9FLAO</name>
<evidence type="ECO:0000313" key="1">
    <source>
        <dbReference type="EMBL" id="CAI2768827.1"/>
    </source>
</evidence>